<dbReference type="InterPro" id="IPR029070">
    <property type="entry name" value="Chitinase_insertion_sf"/>
</dbReference>
<dbReference type="PROSITE" id="PS01095">
    <property type="entry name" value="GH18_1"/>
    <property type="match status" value="1"/>
</dbReference>
<gene>
    <name evidence="11" type="ORF">THASP1DRAFT_20120</name>
</gene>
<dbReference type="GO" id="GO:0008843">
    <property type="term" value="F:endochitinase activity"/>
    <property type="evidence" value="ECO:0007669"/>
    <property type="project" value="UniProtKB-EC"/>
</dbReference>
<dbReference type="SUPFAM" id="SSF51445">
    <property type="entry name" value="(Trans)glycosidases"/>
    <property type="match status" value="1"/>
</dbReference>
<dbReference type="SUPFAM" id="SSF54556">
    <property type="entry name" value="Chitinase insertion domain"/>
    <property type="match status" value="1"/>
</dbReference>
<evidence type="ECO:0000256" key="8">
    <source>
        <dbReference type="RuleBase" id="RU004453"/>
    </source>
</evidence>
<reference evidence="12" key="1">
    <citation type="journal article" date="2018" name="Nat. Microbiol.">
        <title>Leveraging single-cell genomics to expand the fungal tree of life.</title>
        <authorList>
            <person name="Ahrendt S.R."/>
            <person name="Quandt C.A."/>
            <person name="Ciobanu D."/>
            <person name="Clum A."/>
            <person name="Salamov A."/>
            <person name="Andreopoulos B."/>
            <person name="Cheng J.F."/>
            <person name="Woyke T."/>
            <person name="Pelin A."/>
            <person name="Henrissat B."/>
            <person name="Reynolds N.K."/>
            <person name="Benny G.L."/>
            <person name="Smith M.E."/>
            <person name="James T.Y."/>
            <person name="Grigoriev I.V."/>
        </authorList>
    </citation>
    <scope>NUCLEOTIDE SEQUENCE [LARGE SCALE GENOMIC DNA]</scope>
    <source>
        <strain evidence="12">RSA 1356</strain>
    </source>
</reference>
<dbReference type="SMART" id="SM00636">
    <property type="entry name" value="Glyco_18"/>
    <property type="match status" value="1"/>
</dbReference>
<dbReference type="InterPro" id="IPR050314">
    <property type="entry name" value="Glycosyl_Hydrlase_18"/>
</dbReference>
<dbReference type="InterPro" id="IPR001579">
    <property type="entry name" value="Glyco_hydro_18_chit_AS"/>
</dbReference>
<keyword evidence="5 7" id="KW-0326">Glycosidase</keyword>
<keyword evidence="9" id="KW-0732">Signal</keyword>
<sequence length="403" mass="43692">MYFPKSISLAISAVLALSASIASAAVVPGPINVGYYSDWTASSYPPSMIPFDKLTHVKYAFAVLDKNTYKLKLDTGNTLREVVRLARAKGVKVDLSVGGWTGSQYFSPMAATAATRAAFINSVVSFVNEYRLDGIDLDWEFPGRAGMACNVVNKNQDANNLLILLRELRQRLGSSKSISMAVRVQPFDGPNGPLSNVQAFAAQLDYIFIMAYDINGRWSATTGPNAPLQYSSKGGDKFSVIQSADAWSKAGVPASKIVIGVPFYGRAVTVAGVAPTAANMYVPIVKTQTQGDNNDVPSADICPGSVKELSGVWKWTNLRKQGIISSNYRVASRAWTQGWDNDSSTPWIYNAATKTFVSYDDPKSICLKARLARTKYGGTMVWALNQDNGELIKAIYTSTYSVC</sequence>
<comment type="similarity">
    <text evidence="8">Belongs to the glycosyl hydrolase 18 family.</text>
</comment>
<dbReference type="GO" id="GO:0006032">
    <property type="term" value="P:chitin catabolic process"/>
    <property type="evidence" value="ECO:0007669"/>
    <property type="project" value="UniProtKB-KW"/>
</dbReference>
<proteinExistence type="inferred from homology"/>
<evidence type="ECO:0000256" key="6">
    <source>
        <dbReference type="ARBA" id="ARBA00023326"/>
    </source>
</evidence>
<comment type="catalytic activity">
    <reaction evidence="1">
        <text>Random endo-hydrolysis of N-acetyl-beta-D-glucosaminide (1-&gt;4)-beta-linkages in chitin and chitodextrins.</text>
        <dbReference type="EC" id="3.2.1.14"/>
    </reaction>
</comment>
<organism evidence="11 12">
    <name type="scientific">Thamnocephalis sphaerospora</name>
    <dbReference type="NCBI Taxonomy" id="78915"/>
    <lineage>
        <taxon>Eukaryota</taxon>
        <taxon>Fungi</taxon>
        <taxon>Fungi incertae sedis</taxon>
        <taxon>Zoopagomycota</taxon>
        <taxon>Zoopagomycotina</taxon>
        <taxon>Zoopagomycetes</taxon>
        <taxon>Zoopagales</taxon>
        <taxon>Sigmoideomycetaceae</taxon>
        <taxon>Thamnocephalis</taxon>
    </lineage>
</organism>
<dbReference type="AlphaFoldDB" id="A0A4P9XHJ7"/>
<dbReference type="Gene3D" id="3.10.50.10">
    <property type="match status" value="1"/>
</dbReference>
<dbReference type="OrthoDB" id="76388at2759"/>
<feature type="domain" description="GH18" evidence="10">
    <location>
        <begin position="30"/>
        <end position="402"/>
    </location>
</feature>
<keyword evidence="12" id="KW-1185">Reference proteome</keyword>
<feature type="chain" id="PRO_5020669919" evidence="9">
    <location>
        <begin position="25"/>
        <end position="403"/>
    </location>
</feature>
<evidence type="ECO:0000256" key="1">
    <source>
        <dbReference type="ARBA" id="ARBA00000822"/>
    </source>
</evidence>
<evidence type="ECO:0000313" key="11">
    <source>
        <dbReference type="EMBL" id="RKP05163.1"/>
    </source>
</evidence>
<name>A0A4P9XHJ7_9FUNG</name>
<dbReference type="GO" id="GO:0008061">
    <property type="term" value="F:chitin binding"/>
    <property type="evidence" value="ECO:0007669"/>
    <property type="project" value="InterPro"/>
</dbReference>
<accession>A0A4P9XHJ7</accession>
<evidence type="ECO:0000256" key="3">
    <source>
        <dbReference type="ARBA" id="ARBA00023024"/>
    </source>
</evidence>
<keyword evidence="4" id="KW-0119">Carbohydrate metabolism</keyword>
<dbReference type="GO" id="GO:0000272">
    <property type="term" value="P:polysaccharide catabolic process"/>
    <property type="evidence" value="ECO:0007669"/>
    <property type="project" value="UniProtKB-KW"/>
</dbReference>
<evidence type="ECO:0000259" key="10">
    <source>
        <dbReference type="PROSITE" id="PS51910"/>
    </source>
</evidence>
<keyword evidence="3" id="KW-0146">Chitin degradation</keyword>
<dbReference type="Pfam" id="PF00704">
    <property type="entry name" value="Glyco_hydro_18"/>
    <property type="match status" value="1"/>
</dbReference>
<keyword evidence="6" id="KW-0624">Polysaccharide degradation</keyword>
<dbReference type="PANTHER" id="PTHR11177:SF392">
    <property type="entry name" value="HAP41P"/>
    <property type="match status" value="1"/>
</dbReference>
<dbReference type="Gene3D" id="3.20.20.80">
    <property type="entry name" value="Glycosidases"/>
    <property type="match status" value="1"/>
</dbReference>
<dbReference type="InterPro" id="IPR001223">
    <property type="entry name" value="Glyco_hydro18_cat"/>
</dbReference>
<evidence type="ECO:0000313" key="12">
    <source>
        <dbReference type="Proteomes" id="UP000271241"/>
    </source>
</evidence>
<evidence type="ECO:0000256" key="2">
    <source>
        <dbReference type="ARBA" id="ARBA00022801"/>
    </source>
</evidence>
<evidence type="ECO:0000256" key="5">
    <source>
        <dbReference type="ARBA" id="ARBA00023295"/>
    </source>
</evidence>
<evidence type="ECO:0000256" key="9">
    <source>
        <dbReference type="SAM" id="SignalP"/>
    </source>
</evidence>
<protein>
    <submittedName>
        <fullName evidence="11">Glycoside hydrolase</fullName>
    </submittedName>
</protein>
<evidence type="ECO:0000256" key="4">
    <source>
        <dbReference type="ARBA" id="ARBA00023277"/>
    </source>
</evidence>
<keyword evidence="2 7" id="KW-0378">Hydrolase</keyword>
<dbReference type="STRING" id="78915.A0A4P9XHJ7"/>
<dbReference type="Proteomes" id="UP000271241">
    <property type="component" value="Unassembled WGS sequence"/>
</dbReference>
<feature type="signal peptide" evidence="9">
    <location>
        <begin position="1"/>
        <end position="24"/>
    </location>
</feature>
<dbReference type="GO" id="GO:0005576">
    <property type="term" value="C:extracellular region"/>
    <property type="evidence" value="ECO:0007669"/>
    <property type="project" value="TreeGrafter"/>
</dbReference>
<dbReference type="InterPro" id="IPR017853">
    <property type="entry name" value="GH"/>
</dbReference>
<dbReference type="PROSITE" id="PS51910">
    <property type="entry name" value="GH18_2"/>
    <property type="match status" value="1"/>
</dbReference>
<dbReference type="PANTHER" id="PTHR11177">
    <property type="entry name" value="CHITINASE"/>
    <property type="match status" value="1"/>
</dbReference>
<dbReference type="InterPro" id="IPR011583">
    <property type="entry name" value="Chitinase_II/V-like_cat"/>
</dbReference>
<dbReference type="EMBL" id="KZ993236">
    <property type="protein sequence ID" value="RKP05163.1"/>
    <property type="molecule type" value="Genomic_DNA"/>
</dbReference>
<evidence type="ECO:0000256" key="7">
    <source>
        <dbReference type="RuleBase" id="RU000489"/>
    </source>
</evidence>